<gene>
    <name evidence="9" type="primary">flpA</name>
    <name evidence="10" type="ORF">SJAV_22670</name>
</gene>
<sequence length="236" mass="26922">MTIMSELVKISKTQFENVYQCEFNDGTTRLCTKNLAPGFSVYGERLFKVEGIEYREWNAFRSKLGGAILKGLKQNPIVKGTKVLYLGAASGTTPSHISDIVELEGKVYGVEFSPRVVREFLLVAQHRPNLFPILADARFPQYYRTLVEDVDVLYVDIAQPDETDIAIYNARFFLKENGYMLLAIKARSIDVTKEPTEIYEMEVNKLKEANFDVLQVVQLDPYDKDHAMVLSKYKGK</sequence>
<dbReference type="CDD" id="cd02440">
    <property type="entry name" value="AdoMet_MTases"/>
    <property type="match status" value="1"/>
</dbReference>
<dbReference type="PIRSF" id="PIRSF006540">
    <property type="entry name" value="Nop17p"/>
    <property type="match status" value="1"/>
</dbReference>
<evidence type="ECO:0000313" key="10">
    <source>
        <dbReference type="EMBL" id="BFH74323.1"/>
    </source>
</evidence>
<dbReference type="PANTHER" id="PTHR10335:SF17">
    <property type="entry name" value="FIBRILLARIN"/>
    <property type="match status" value="1"/>
</dbReference>
<dbReference type="GO" id="GO:0008649">
    <property type="term" value="F:rRNA methyltransferase activity"/>
    <property type="evidence" value="ECO:0007669"/>
    <property type="project" value="TreeGrafter"/>
</dbReference>
<feature type="binding site" evidence="9">
    <location>
        <begin position="156"/>
        <end position="159"/>
    </location>
    <ligand>
        <name>S-adenosyl-L-methionine</name>
        <dbReference type="ChEBI" id="CHEBI:59789"/>
    </ligand>
</feature>
<keyword evidence="2 9" id="KW-0698">rRNA processing</keyword>
<dbReference type="AlphaFoldDB" id="A0AAT9GU18"/>
<name>A0AAT9GU18_9CREN</name>
<comment type="function">
    <text evidence="7 9">Involved in pre-rRNA and tRNA processing. Utilizes the methyl donor S-adenosyl-L-methionine to catalyze the site-specific 2'-hydroxyl methylation of ribose moieties in rRNA and tRNA. Site specificity is provided by a guide RNA that base pairs with the substrate. Methylation occurs at a characteristic distance from the sequence involved in base pairing with the guide RNA.</text>
</comment>
<dbReference type="PANTHER" id="PTHR10335">
    <property type="entry name" value="RRNA 2-O-METHYLTRANSFERASE FIBRILLARIN"/>
    <property type="match status" value="1"/>
</dbReference>
<dbReference type="HAMAP" id="MF_00351">
    <property type="entry name" value="RNA_methyltransf_FlpA"/>
    <property type="match status" value="1"/>
</dbReference>
<dbReference type="KEGG" id="sjv:SJAV_22670"/>
<dbReference type="Gene3D" id="3.40.50.150">
    <property type="entry name" value="Vaccinia Virus protein VP39"/>
    <property type="match status" value="1"/>
</dbReference>
<dbReference type="SMART" id="SM01206">
    <property type="entry name" value="Fibrillarin"/>
    <property type="match status" value="1"/>
</dbReference>
<evidence type="ECO:0000256" key="2">
    <source>
        <dbReference type="ARBA" id="ARBA00022552"/>
    </source>
</evidence>
<dbReference type="GO" id="GO:0003723">
    <property type="term" value="F:RNA binding"/>
    <property type="evidence" value="ECO:0007669"/>
    <property type="project" value="UniProtKB-UniRule"/>
</dbReference>
<dbReference type="Pfam" id="PF01269">
    <property type="entry name" value="Fibrillarin"/>
    <property type="match status" value="1"/>
</dbReference>
<evidence type="ECO:0000256" key="8">
    <source>
        <dbReference type="ARBA" id="ARBA00063440"/>
    </source>
</evidence>
<dbReference type="NCBIfam" id="NF003276">
    <property type="entry name" value="PRK04266.1-2"/>
    <property type="match status" value="1"/>
</dbReference>
<comment type="subunit">
    <text evidence="8">Interacts with nop5. Component of box C/D small ribonucleoprotein (sRNP) particles that contain rpl7ae, FlpA and nop5, plus a guide RNA. These sRNP particles form homodimers, giving rise to an asymmetric holoenzyme.</text>
</comment>
<keyword evidence="5 9" id="KW-0819">tRNA processing</keyword>
<dbReference type="Gene3D" id="3.30.200.20">
    <property type="entry name" value="Phosphorylase Kinase, domain 1"/>
    <property type="match status" value="1"/>
</dbReference>
<dbReference type="SUPFAM" id="SSF53335">
    <property type="entry name" value="S-adenosyl-L-methionine-dependent methyltransferases"/>
    <property type="match status" value="1"/>
</dbReference>
<keyword evidence="3 9" id="KW-0489">Methyltransferase</keyword>
<accession>A0AAT9GU18</accession>
<evidence type="ECO:0000256" key="9">
    <source>
        <dbReference type="HAMAP-Rule" id="MF_00351"/>
    </source>
</evidence>
<evidence type="ECO:0000256" key="5">
    <source>
        <dbReference type="ARBA" id="ARBA00022694"/>
    </source>
</evidence>
<evidence type="ECO:0000256" key="3">
    <source>
        <dbReference type="ARBA" id="ARBA00022603"/>
    </source>
</evidence>
<comment type="similarity">
    <text evidence="1 9">Belongs to the methyltransferase superfamily. Fibrillarin family.</text>
</comment>
<dbReference type="NCBIfam" id="NF003275">
    <property type="entry name" value="PRK04266.1-1"/>
    <property type="match status" value="1"/>
</dbReference>
<dbReference type="InterPro" id="IPR000692">
    <property type="entry name" value="Fibrillarin"/>
</dbReference>
<dbReference type="InterPro" id="IPR020813">
    <property type="entry name" value="Fibrillarin_CS"/>
</dbReference>
<dbReference type="EMBL" id="AP031322">
    <property type="protein sequence ID" value="BFH74323.1"/>
    <property type="molecule type" value="Genomic_DNA"/>
</dbReference>
<dbReference type="GO" id="GO:0000494">
    <property type="term" value="P:box C/D sno(s)RNA 3'-end processing"/>
    <property type="evidence" value="ECO:0007669"/>
    <property type="project" value="TreeGrafter"/>
</dbReference>
<dbReference type="InterPro" id="IPR029063">
    <property type="entry name" value="SAM-dependent_MTases_sf"/>
</dbReference>
<dbReference type="PRINTS" id="PR00052">
    <property type="entry name" value="FIBRILLARIN"/>
</dbReference>
<evidence type="ECO:0000256" key="6">
    <source>
        <dbReference type="ARBA" id="ARBA00022884"/>
    </source>
</evidence>
<evidence type="ECO:0000256" key="4">
    <source>
        <dbReference type="ARBA" id="ARBA00022679"/>
    </source>
</evidence>
<reference evidence="10" key="1">
    <citation type="submission" date="2024-03" db="EMBL/GenBank/DDBJ databases">
        <title>Complete genome sequence of Sulfurisphaera javensis strain KD-1.</title>
        <authorList>
            <person name="Sakai H."/>
            <person name="Nur N."/>
            <person name="Suwanto A."/>
            <person name="Kurosawa N."/>
        </authorList>
    </citation>
    <scope>NUCLEOTIDE SEQUENCE</scope>
    <source>
        <strain evidence="10">KD-1</strain>
    </source>
</reference>
<keyword evidence="4 9" id="KW-0808">Transferase</keyword>
<organism evidence="10">
    <name type="scientific">Sulfurisphaera javensis</name>
    <dbReference type="NCBI Taxonomy" id="2049879"/>
    <lineage>
        <taxon>Archaea</taxon>
        <taxon>Thermoproteota</taxon>
        <taxon>Thermoprotei</taxon>
        <taxon>Sulfolobales</taxon>
        <taxon>Sulfolobaceae</taxon>
        <taxon>Sulfurisphaera</taxon>
    </lineage>
</organism>
<evidence type="ECO:0000256" key="7">
    <source>
        <dbReference type="ARBA" id="ARBA00057806"/>
    </source>
</evidence>
<dbReference type="EC" id="2.1.1.-" evidence="9"/>
<keyword evidence="6 9" id="KW-0694">RNA-binding</keyword>
<evidence type="ECO:0000256" key="1">
    <source>
        <dbReference type="ARBA" id="ARBA00010632"/>
    </source>
</evidence>
<dbReference type="PROSITE" id="PS00566">
    <property type="entry name" value="FIBRILLARIN"/>
    <property type="match status" value="1"/>
</dbReference>
<dbReference type="NCBIfam" id="NF003277">
    <property type="entry name" value="PRK04266.1-3"/>
    <property type="match status" value="1"/>
</dbReference>
<dbReference type="FunFam" id="3.30.200.20:FF:000613">
    <property type="entry name" value="Fibrillarin-like rRNA/tRNA 2'-O-methyltransferase"/>
    <property type="match status" value="1"/>
</dbReference>
<protein>
    <recommendedName>
        <fullName evidence="9">Fibrillarin-like rRNA/tRNA 2'-O-methyltransferase</fullName>
        <ecNumber evidence="9">2.1.1.-</ecNumber>
    </recommendedName>
</protein>
<feature type="binding site" evidence="9">
    <location>
        <begin position="92"/>
        <end position="93"/>
    </location>
    <ligand>
        <name>S-adenosyl-L-methionine</name>
        <dbReference type="ChEBI" id="CHEBI:59789"/>
    </ligand>
</feature>
<proteinExistence type="inferred from homology"/>
<dbReference type="GO" id="GO:0008033">
    <property type="term" value="P:tRNA processing"/>
    <property type="evidence" value="ECO:0007669"/>
    <property type="project" value="UniProtKB-UniRule"/>
</dbReference>
<dbReference type="GO" id="GO:1990259">
    <property type="term" value="F:histone H2AQ104 methyltransferase activity"/>
    <property type="evidence" value="ECO:0007669"/>
    <property type="project" value="TreeGrafter"/>
</dbReference>
<feature type="binding site" evidence="9">
    <location>
        <begin position="111"/>
        <end position="112"/>
    </location>
    <ligand>
        <name>S-adenosyl-L-methionine</name>
        <dbReference type="ChEBI" id="CHEBI:59789"/>
    </ligand>
</feature>
<feature type="binding site" evidence="9">
    <location>
        <begin position="136"/>
        <end position="137"/>
    </location>
    <ligand>
        <name>S-adenosyl-L-methionine</name>
        <dbReference type="ChEBI" id="CHEBI:59789"/>
    </ligand>
</feature>